<comment type="caution">
    <text evidence="1">The sequence shown here is derived from an EMBL/GenBank/DDBJ whole genome shotgun (WGS) entry which is preliminary data.</text>
</comment>
<accession>A0ACB5TTB7</accession>
<evidence type="ECO:0000313" key="1">
    <source>
        <dbReference type="EMBL" id="GME94789.1"/>
    </source>
</evidence>
<keyword evidence="2" id="KW-1185">Reference proteome</keyword>
<name>A0ACB5TTB7_CANBO</name>
<dbReference type="Proteomes" id="UP001165101">
    <property type="component" value="Unassembled WGS sequence"/>
</dbReference>
<dbReference type="EMBL" id="BSXV01002070">
    <property type="protein sequence ID" value="GME94789.1"/>
    <property type="molecule type" value="Genomic_DNA"/>
</dbReference>
<evidence type="ECO:0000313" key="2">
    <source>
        <dbReference type="Proteomes" id="UP001165101"/>
    </source>
</evidence>
<sequence>MINETISTRYEQNPYKLEFTFQSEQDVYFPYGNAISSDYLKFESVYKYKDNDKKGIEKDNDIFMKEEEFIDYINNISIDEEINSSKDYESITEEEEYLLPPPKTVLASAVVSDSDGIPDTFGKHQSEITGLFYSGAESILNENEKISNIISTSHESYDSCMREFYYRKLNKIYLKPVNLHRRYTRHI</sequence>
<reference evidence="1" key="1">
    <citation type="submission" date="2023-04" db="EMBL/GenBank/DDBJ databases">
        <title>Candida boidinii NBRC 1967.</title>
        <authorList>
            <person name="Ichikawa N."/>
            <person name="Sato H."/>
            <person name="Tonouchi N."/>
        </authorList>
    </citation>
    <scope>NUCLEOTIDE SEQUENCE</scope>
    <source>
        <strain evidence="1">NBRC 1967</strain>
    </source>
</reference>
<proteinExistence type="predicted"/>
<protein>
    <submittedName>
        <fullName evidence="1">Unnamed protein product</fullName>
    </submittedName>
</protein>
<organism evidence="1 2">
    <name type="scientific">Candida boidinii</name>
    <name type="common">Yeast</name>
    <dbReference type="NCBI Taxonomy" id="5477"/>
    <lineage>
        <taxon>Eukaryota</taxon>
        <taxon>Fungi</taxon>
        <taxon>Dikarya</taxon>
        <taxon>Ascomycota</taxon>
        <taxon>Saccharomycotina</taxon>
        <taxon>Pichiomycetes</taxon>
        <taxon>Pichiales</taxon>
        <taxon>Pichiaceae</taxon>
        <taxon>Ogataea</taxon>
        <taxon>Ogataea/Candida clade</taxon>
    </lineage>
</organism>
<gene>
    <name evidence="1" type="ORF">Cboi01_000364800</name>
</gene>